<dbReference type="EMBL" id="JAPFFF010000001">
    <property type="protein sequence ID" value="KAK8899166.1"/>
    <property type="molecule type" value="Genomic_DNA"/>
</dbReference>
<dbReference type="Proteomes" id="UP001470230">
    <property type="component" value="Unassembled WGS sequence"/>
</dbReference>
<keyword evidence="2" id="KW-1185">Reference proteome</keyword>
<organism evidence="1 2">
    <name type="scientific">Tritrichomonas musculus</name>
    <dbReference type="NCBI Taxonomy" id="1915356"/>
    <lineage>
        <taxon>Eukaryota</taxon>
        <taxon>Metamonada</taxon>
        <taxon>Parabasalia</taxon>
        <taxon>Tritrichomonadida</taxon>
        <taxon>Tritrichomonadidae</taxon>
        <taxon>Tritrichomonas</taxon>
    </lineage>
</organism>
<gene>
    <name evidence="1" type="ORF">M9Y10_001468</name>
</gene>
<reference evidence="1 2" key="1">
    <citation type="submission" date="2024-04" db="EMBL/GenBank/DDBJ databases">
        <title>Tritrichomonas musculus Genome.</title>
        <authorList>
            <person name="Alves-Ferreira E."/>
            <person name="Grigg M."/>
            <person name="Lorenzi H."/>
            <person name="Galac M."/>
        </authorList>
    </citation>
    <scope>NUCLEOTIDE SEQUENCE [LARGE SCALE GENOMIC DNA]</scope>
    <source>
        <strain evidence="1 2">EAF2021</strain>
    </source>
</reference>
<accession>A0ABR2L832</accession>
<name>A0ABR2L832_9EUKA</name>
<evidence type="ECO:0000313" key="2">
    <source>
        <dbReference type="Proteomes" id="UP001470230"/>
    </source>
</evidence>
<evidence type="ECO:0000313" key="1">
    <source>
        <dbReference type="EMBL" id="KAK8899166.1"/>
    </source>
</evidence>
<sequence length="154" mass="18018">MQTTLIEYASFFGSIQVFQFLKVNKAPLSQNMQKYAIHGKNAELIHILEGNNVEDDNDKFVALYVESIKCHHIDIMNYFKDNFVESKMVYAFLSDSYRYFNFIEIENNGYLPDNFKGSSFIITLCEFKYSFLVCSLLNCPDLDVNKYTVFLLFL</sequence>
<evidence type="ECO:0008006" key="3">
    <source>
        <dbReference type="Google" id="ProtNLM"/>
    </source>
</evidence>
<proteinExistence type="predicted"/>
<comment type="caution">
    <text evidence="1">The sequence shown here is derived from an EMBL/GenBank/DDBJ whole genome shotgun (WGS) entry which is preliminary data.</text>
</comment>
<protein>
    <recommendedName>
        <fullName evidence="3">DUF3447 domain-containing protein</fullName>
    </recommendedName>
</protein>